<organism evidence="1 2">
    <name type="scientific">Mucilaginibacter psychrotolerans</name>
    <dbReference type="NCBI Taxonomy" id="1524096"/>
    <lineage>
        <taxon>Bacteria</taxon>
        <taxon>Pseudomonadati</taxon>
        <taxon>Bacteroidota</taxon>
        <taxon>Sphingobacteriia</taxon>
        <taxon>Sphingobacteriales</taxon>
        <taxon>Sphingobacteriaceae</taxon>
        <taxon>Mucilaginibacter</taxon>
    </lineage>
</organism>
<dbReference type="OrthoDB" id="799347at2"/>
<name>A0A4Y8SEP7_9SPHI</name>
<sequence>MTITAIREKLHDYIDSADVKRVQALYSKMEDDISEKKLSTEKKIALLEQAANDPLFLADQKEIMDDFHLIDDENI</sequence>
<accession>A0A4Y8SEP7</accession>
<dbReference type="Proteomes" id="UP000297540">
    <property type="component" value="Unassembled WGS sequence"/>
</dbReference>
<proteinExistence type="predicted"/>
<keyword evidence="2" id="KW-1185">Reference proteome</keyword>
<dbReference type="RefSeq" id="WP_133231849.1">
    <property type="nucleotide sequence ID" value="NZ_SOZE01000013.1"/>
</dbReference>
<dbReference type="AlphaFoldDB" id="A0A4Y8SEP7"/>
<evidence type="ECO:0000313" key="2">
    <source>
        <dbReference type="Proteomes" id="UP000297540"/>
    </source>
</evidence>
<protein>
    <submittedName>
        <fullName evidence="1">Uncharacterized protein</fullName>
    </submittedName>
</protein>
<comment type="caution">
    <text evidence="1">The sequence shown here is derived from an EMBL/GenBank/DDBJ whole genome shotgun (WGS) entry which is preliminary data.</text>
</comment>
<reference evidence="1 2" key="1">
    <citation type="journal article" date="2017" name="Int. J. Syst. Evol. Microbiol.">
        <title>Mucilaginibacterpsychrotolerans sp. nov., isolated from peatlands.</title>
        <authorList>
            <person name="Deng Y."/>
            <person name="Shen L."/>
            <person name="Xu B."/>
            <person name="Liu Y."/>
            <person name="Gu Z."/>
            <person name="Liu H."/>
            <person name="Zhou Y."/>
        </authorList>
    </citation>
    <scope>NUCLEOTIDE SEQUENCE [LARGE SCALE GENOMIC DNA]</scope>
    <source>
        <strain evidence="1 2">NH7-4</strain>
    </source>
</reference>
<gene>
    <name evidence="1" type="ORF">E2R66_14280</name>
</gene>
<evidence type="ECO:0000313" key="1">
    <source>
        <dbReference type="EMBL" id="TFF36924.1"/>
    </source>
</evidence>
<dbReference type="EMBL" id="SOZE01000013">
    <property type="protein sequence ID" value="TFF36924.1"/>
    <property type="molecule type" value="Genomic_DNA"/>
</dbReference>